<evidence type="ECO:0000313" key="1">
    <source>
        <dbReference type="EMBL" id="QHU15717.1"/>
    </source>
</evidence>
<sequence length="42" mass="5184">MFPFFYKFVRRIVPEIQKKMRNAHLNMAGNTFYYGVGWIQKR</sequence>
<accession>A0A6C0KG09</accession>
<proteinExistence type="predicted"/>
<organism evidence="1">
    <name type="scientific">viral metagenome</name>
    <dbReference type="NCBI Taxonomy" id="1070528"/>
    <lineage>
        <taxon>unclassified sequences</taxon>
        <taxon>metagenomes</taxon>
        <taxon>organismal metagenomes</taxon>
    </lineage>
</organism>
<dbReference type="EMBL" id="MN740867">
    <property type="protein sequence ID" value="QHU15717.1"/>
    <property type="molecule type" value="Genomic_DNA"/>
</dbReference>
<name>A0A6C0KG09_9ZZZZ</name>
<reference evidence="1" key="1">
    <citation type="journal article" date="2020" name="Nature">
        <title>Giant virus diversity and host interactions through global metagenomics.</title>
        <authorList>
            <person name="Schulz F."/>
            <person name="Roux S."/>
            <person name="Paez-Espino D."/>
            <person name="Jungbluth S."/>
            <person name="Walsh D.A."/>
            <person name="Denef V.J."/>
            <person name="McMahon K.D."/>
            <person name="Konstantinidis K.T."/>
            <person name="Eloe-Fadrosh E.A."/>
            <person name="Kyrpides N.C."/>
            <person name="Woyke T."/>
        </authorList>
    </citation>
    <scope>NUCLEOTIDE SEQUENCE</scope>
    <source>
        <strain evidence="1">GVMAG-S-3300010158-109</strain>
    </source>
</reference>
<protein>
    <submittedName>
        <fullName evidence="1">Uncharacterized protein</fullName>
    </submittedName>
</protein>
<dbReference type="AlphaFoldDB" id="A0A6C0KG09"/>